<reference evidence="2 3" key="1">
    <citation type="submission" date="2024-11" db="EMBL/GenBank/DDBJ databases">
        <title>Chromosome-level genome assembly of Eucalyptus globulus Labill. provides insights into its genome evolution.</title>
        <authorList>
            <person name="Li X."/>
        </authorList>
    </citation>
    <scope>NUCLEOTIDE SEQUENCE [LARGE SCALE GENOMIC DNA]</scope>
    <source>
        <strain evidence="2">CL2024</strain>
        <tissue evidence="2">Fresh tender leaves</tissue>
    </source>
</reference>
<evidence type="ECO:0000256" key="1">
    <source>
        <dbReference type="SAM" id="MobiDB-lite"/>
    </source>
</evidence>
<dbReference type="EMBL" id="JBJKBG010000009">
    <property type="protein sequence ID" value="KAL3721874.1"/>
    <property type="molecule type" value="Genomic_DNA"/>
</dbReference>
<keyword evidence="3" id="KW-1185">Reference proteome</keyword>
<name>A0ABD3J5T6_EUCGL</name>
<evidence type="ECO:0000313" key="3">
    <source>
        <dbReference type="Proteomes" id="UP001634007"/>
    </source>
</evidence>
<sequence>MVLHETEGSLGRRFPISRGRVCIPPQATSKPFMNAVTSDLLDRRGFQYLSHIILRKMGFSSCETESAFAFSAALSAASIVMSLRERGKGSSRKRGGSYESMEEGGRGGEMGKDGGECGLPRYAQREMISCN</sequence>
<feature type="compositionally biased region" description="Basic and acidic residues" evidence="1">
    <location>
        <begin position="103"/>
        <end position="115"/>
    </location>
</feature>
<dbReference type="AlphaFoldDB" id="A0ABD3J5T6"/>
<accession>A0ABD3J5T6</accession>
<comment type="caution">
    <text evidence="2">The sequence shown here is derived from an EMBL/GenBank/DDBJ whole genome shotgun (WGS) entry which is preliminary data.</text>
</comment>
<feature type="region of interest" description="Disordered" evidence="1">
    <location>
        <begin position="85"/>
        <end position="119"/>
    </location>
</feature>
<gene>
    <name evidence="2" type="ORF">ACJRO7_034249</name>
</gene>
<proteinExistence type="predicted"/>
<dbReference type="Proteomes" id="UP001634007">
    <property type="component" value="Unassembled WGS sequence"/>
</dbReference>
<protein>
    <submittedName>
        <fullName evidence="2">Uncharacterized protein</fullName>
    </submittedName>
</protein>
<evidence type="ECO:0000313" key="2">
    <source>
        <dbReference type="EMBL" id="KAL3721874.1"/>
    </source>
</evidence>
<organism evidence="2 3">
    <name type="scientific">Eucalyptus globulus</name>
    <name type="common">Tasmanian blue gum</name>
    <dbReference type="NCBI Taxonomy" id="34317"/>
    <lineage>
        <taxon>Eukaryota</taxon>
        <taxon>Viridiplantae</taxon>
        <taxon>Streptophyta</taxon>
        <taxon>Embryophyta</taxon>
        <taxon>Tracheophyta</taxon>
        <taxon>Spermatophyta</taxon>
        <taxon>Magnoliopsida</taxon>
        <taxon>eudicotyledons</taxon>
        <taxon>Gunneridae</taxon>
        <taxon>Pentapetalae</taxon>
        <taxon>rosids</taxon>
        <taxon>malvids</taxon>
        <taxon>Myrtales</taxon>
        <taxon>Myrtaceae</taxon>
        <taxon>Myrtoideae</taxon>
        <taxon>Eucalypteae</taxon>
        <taxon>Eucalyptus</taxon>
    </lineage>
</organism>